<evidence type="ECO:0000313" key="2">
    <source>
        <dbReference type="Proteomes" id="UP001321526"/>
    </source>
</evidence>
<reference evidence="1 2" key="1">
    <citation type="submission" date="2019-01" db="EMBL/GenBank/DDBJ databases">
        <title>Genome sequence of Salinicola endophyticus REST5.</title>
        <authorList>
            <person name="Nascimento F.X."/>
        </authorList>
    </citation>
    <scope>NUCLEOTIDE SEQUENCE [LARGE SCALE GENOMIC DNA]</scope>
    <source>
        <strain evidence="1 2">REST5</strain>
    </source>
</reference>
<protein>
    <submittedName>
        <fullName evidence="1">DUF934 domain-containing protein</fullName>
    </submittedName>
</protein>
<accession>A0ABY8FSR6</accession>
<dbReference type="EMBL" id="CP035631">
    <property type="protein sequence ID" value="WFF42894.1"/>
    <property type="molecule type" value="Genomic_DNA"/>
</dbReference>
<gene>
    <name evidence="1" type="ORF">EVC62_16100</name>
</gene>
<dbReference type="Proteomes" id="UP001321526">
    <property type="component" value="Chromosome"/>
</dbReference>
<dbReference type="RefSeq" id="WP_110689233.1">
    <property type="nucleotide sequence ID" value="NZ_CP035631.1"/>
</dbReference>
<dbReference type="InterPro" id="IPR008318">
    <property type="entry name" value="UCP030820"/>
</dbReference>
<evidence type="ECO:0000313" key="1">
    <source>
        <dbReference type="EMBL" id="WFF42894.1"/>
    </source>
</evidence>
<sequence length="180" mass="20155">MPESDTSLESREVVTTRVPLIKLGQQVEDTWVLSRDAESLPESRPAIVPLALWQEHTDDSELAPWLPSDTELTSALVATLERAALVAIDFPAFTDGRGYTLARLLRERFGYAGEIRAIGDVLIDQIYYMSRCGFDALALREDQDVEAALRALKAFSVSYQPAVDLHEPLFARRLREHRAG</sequence>
<dbReference type="PIRSF" id="PIRSF030820">
    <property type="entry name" value="UCP030820"/>
    <property type="match status" value="1"/>
</dbReference>
<dbReference type="Pfam" id="PF06073">
    <property type="entry name" value="DUF934"/>
    <property type="match status" value="1"/>
</dbReference>
<proteinExistence type="predicted"/>
<keyword evidence="2" id="KW-1185">Reference proteome</keyword>
<name>A0ABY8FSR6_9GAMM</name>
<organism evidence="1 2">
    <name type="scientific">Salinicola endophyticus</name>
    <dbReference type="NCBI Taxonomy" id="1949083"/>
    <lineage>
        <taxon>Bacteria</taxon>
        <taxon>Pseudomonadati</taxon>
        <taxon>Pseudomonadota</taxon>
        <taxon>Gammaproteobacteria</taxon>
        <taxon>Oceanospirillales</taxon>
        <taxon>Halomonadaceae</taxon>
        <taxon>Salinicola</taxon>
    </lineage>
</organism>